<dbReference type="EC" id="5.2.1.8" evidence="2"/>
<feature type="compositionally biased region" description="Polar residues" evidence="5">
    <location>
        <begin position="167"/>
        <end position="177"/>
    </location>
</feature>
<evidence type="ECO:0000313" key="7">
    <source>
        <dbReference type="EMBL" id="MQM07034.1"/>
    </source>
</evidence>
<dbReference type="Gene3D" id="2.60.120.340">
    <property type="entry name" value="Nucleoplasmin core domain"/>
    <property type="match status" value="1"/>
</dbReference>
<dbReference type="InterPro" id="IPR041232">
    <property type="entry name" value="NPL"/>
</dbReference>
<feature type="compositionally biased region" description="Basic residues" evidence="5">
    <location>
        <begin position="459"/>
        <end position="469"/>
    </location>
</feature>
<gene>
    <name evidence="7" type="ORF">Taro_039870</name>
</gene>
<dbReference type="AlphaFoldDB" id="A0A843WSR9"/>
<proteinExistence type="predicted"/>
<sequence length="546" mass="60623">MYALKKQLQSFTNQQEKHKCRAQVQDAVKKAAGRRGRGERWGCVGGGGRTGFGVEVKPGRPFVHTYITESGPLRLSQATLGIGTATERSVLQCNVGDKAPVLLCSLLPNRIESTCMDLEFGEKGAVVFSVIGPRSVHLAGYFLTASSRRGGGDANESESFGEDIWDTGSNQSGSYGSTEDKYESDFIDDGDIGISPSPRCDSGAVVKDVIEEEKPVNGNRAHRRLRKKHQISDSDEEAVGPQDQIDGHKKSPVSESEEEDGFPISFSLRNRDKKKKIDEDVRLDSKVLDVDKKGMLVVKDEDLEREDEVVAVSSGKLKKNKDRIKSRKPLEIDTVIPVKDIRDKQSKNQSKCAYDEGDEPELCEGQNVKVNQDLAHEVVLTENNAVPKKKKKGKVRRGETEARGDLMVDKCEEGACIEKIDTIGNIEQANIGDDDKHTVVKSGGQGIHDEKEALGSHDKLKRKKKKTKGKSYVEEENTLGETLQKDGNDKNQMMEVVQNKAPRSRKKRDKDQTVCEQHPETTANVNEEPSLDVCHETNEKKRRKNR</sequence>
<evidence type="ECO:0000256" key="2">
    <source>
        <dbReference type="ARBA" id="ARBA00013194"/>
    </source>
</evidence>
<evidence type="ECO:0000256" key="1">
    <source>
        <dbReference type="ARBA" id="ARBA00000971"/>
    </source>
</evidence>
<protein>
    <recommendedName>
        <fullName evidence="2">peptidylprolyl isomerase</fullName>
        <ecNumber evidence="2">5.2.1.8</ecNumber>
    </recommendedName>
</protein>
<accession>A0A843WSR9</accession>
<dbReference type="EMBL" id="NMUH01003771">
    <property type="protein sequence ID" value="MQM07034.1"/>
    <property type="molecule type" value="Genomic_DNA"/>
</dbReference>
<feature type="region of interest" description="Disordered" evidence="5">
    <location>
        <begin position="149"/>
        <end position="180"/>
    </location>
</feature>
<feature type="domain" description="Nucleoplasmin-like" evidence="6">
    <location>
        <begin position="52"/>
        <end position="142"/>
    </location>
</feature>
<dbReference type="PANTHER" id="PTHR43811">
    <property type="entry name" value="FKBP-TYPE PEPTIDYL-PROLYL CIS-TRANS ISOMERASE FKPA"/>
    <property type="match status" value="1"/>
</dbReference>
<reference evidence="7" key="1">
    <citation type="submission" date="2017-07" db="EMBL/GenBank/DDBJ databases">
        <title>Taro Niue Genome Assembly and Annotation.</title>
        <authorList>
            <person name="Atibalentja N."/>
            <person name="Keating K."/>
            <person name="Fields C.J."/>
        </authorList>
    </citation>
    <scope>NUCLEOTIDE SEQUENCE</scope>
    <source>
        <strain evidence="7">Niue_2</strain>
        <tissue evidence="7">Leaf</tissue>
    </source>
</reference>
<evidence type="ECO:0000313" key="8">
    <source>
        <dbReference type="Proteomes" id="UP000652761"/>
    </source>
</evidence>
<keyword evidence="3" id="KW-0697">Rotamase</keyword>
<dbReference type="GO" id="GO:0003755">
    <property type="term" value="F:peptidyl-prolyl cis-trans isomerase activity"/>
    <property type="evidence" value="ECO:0007669"/>
    <property type="project" value="UniProtKB-KW"/>
</dbReference>
<evidence type="ECO:0000259" key="6">
    <source>
        <dbReference type="Pfam" id="PF17800"/>
    </source>
</evidence>
<comment type="caution">
    <text evidence="7">The sequence shown here is derived from an EMBL/GenBank/DDBJ whole genome shotgun (WGS) entry which is preliminary data.</text>
</comment>
<organism evidence="7 8">
    <name type="scientific">Colocasia esculenta</name>
    <name type="common">Wild taro</name>
    <name type="synonym">Arum esculentum</name>
    <dbReference type="NCBI Taxonomy" id="4460"/>
    <lineage>
        <taxon>Eukaryota</taxon>
        <taxon>Viridiplantae</taxon>
        <taxon>Streptophyta</taxon>
        <taxon>Embryophyta</taxon>
        <taxon>Tracheophyta</taxon>
        <taxon>Spermatophyta</taxon>
        <taxon>Magnoliopsida</taxon>
        <taxon>Liliopsida</taxon>
        <taxon>Araceae</taxon>
        <taxon>Aroideae</taxon>
        <taxon>Colocasieae</taxon>
        <taxon>Colocasia</taxon>
    </lineage>
</organism>
<evidence type="ECO:0000256" key="3">
    <source>
        <dbReference type="ARBA" id="ARBA00023110"/>
    </source>
</evidence>
<feature type="region of interest" description="Disordered" evidence="5">
    <location>
        <begin position="434"/>
        <end position="546"/>
    </location>
</feature>
<keyword evidence="4" id="KW-0413">Isomerase</keyword>
<keyword evidence="8" id="KW-1185">Reference proteome</keyword>
<dbReference type="OrthoDB" id="1902587at2759"/>
<feature type="region of interest" description="Disordered" evidence="5">
    <location>
        <begin position="381"/>
        <end position="401"/>
    </location>
</feature>
<evidence type="ECO:0000256" key="5">
    <source>
        <dbReference type="SAM" id="MobiDB-lite"/>
    </source>
</evidence>
<comment type="catalytic activity">
    <reaction evidence="1">
        <text>[protein]-peptidylproline (omega=180) = [protein]-peptidylproline (omega=0)</text>
        <dbReference type="Rhea" id="RHEA:16237"/>
        <dbReference type="Rhea" id="RHEA-COMP:10747"/>
        <dbReference type="Rhea" id="RHEA-COMP:10748"/>
        <dbReference type="ChEBI" id="CHEBI:83833"/>
        <dbReference type="ChEBI" id="CHEBI:83834"/>
        <dbReference type="EC" id="5.2.1.8"/>
    </reaction>
</comment>
<evidence type="ECO:0000256" key="4">
    <source>
        <dbReference type="ARBA" id="ARBA00023235"/>
    </source>
</evidence>
<feature type="compositionally biased region" description="Basic and acidic residues" evidence="5">
    <location>
        <begin position="447"/>
        <end position="458"/>
    </location>
</feature>
<feature type="compositionally biased region" description="Acidic residues" evidence="5">
    <location>
        <begin position="155"/>
        <end position="165"/>
    </location>
</feature>
<feature type="compositionally biased region" description="Basic residues" evidence="5">
    <location>
        <begin position="220"/>
        <end position="229"/>
    </location>
</feature>
<feature type="region of interest" description="Disordered" evidence="5">
    <location>
        <begin position="211"/>
        <end position="269"/>
    </location>
</feature>
<feature type="compositionally biased region" description="Basic and acidic residues" evidence="5">
    <location>
        <begin position="509"/>
        <end position="519"/>
    </location>
</feature>
<dbReference type="Proteomes" id="UP000652761">
    <property type="component" value="Unassembled WGS sequence"/>
</dbReference>
<name>A0A843WSR9_COLES</name>
<dbReference type="PANTHER" id="PTHR43811:SF19">
    <property type="entry name" value="39 KDA FK506-BINDING NUCLEAR PROTEIN"/>
    <property type="match status" value="1"/>
</dbReference>
<dbReference type="Pfam" id="PF17800">
    <property type="entry name" value="NPL"/>
    <property type="match status" value="1"/>
</dbReference>